<organism evidence="2 3">
    <name type="scientific">Solea senegalensis</name>
    <name type="common">Senegalese sole</name>
    <dbReference type="NCBI Taxonomy" id="28829"/>
    <lineage>
        <taxon>Eukaryota</taxon>
        <taxon>Metazoa</taxon>
        <taxon>Chordata</taxon>
        <taxon>Craniata</taxon>
        <taxon>Vertebrata</taxon>
        <taxon>Euteleostomi</taxon>
        <taxon>Actinopterygii</taxon>
        <taxon>Neopterygii</taxon>
        <taxon>Teleostei</taxon>
        <taxon>Neoteleostei</taxon>
        <taxon>Acanthomorphata</taxon>
        <taxon>Carangaria</taxon>
        <taxon>Pleuronectiformes</taxon>
        <taxon>Pleuronectoidei</taxon>
        <taxon>Soleidae</taxon>
        <taxon>Solea</taxon>
    </lineage>
</organism>
<feature type="region of interest" description="Disordered" evidence="1">
    <location>
        <begin position="1"/>
        <end position="28"/>
    </location>
</feature>
<evidence type="ECO:0000256" key="1">
    <source>
        <dbReference type="SAM" id="MobiDB-lite"/>
    </source>
</evidence>
<evidence type="ECO:0000313" key="3">
    <source>
        <dbReference type="Proteomes" id="UP000693946"/>
    </source>
</evidence>
<comment type="caution">
    <text evidence="2">The sequence shown here is derived from an EMBL/GenBank/DDBJ whole genome shotgun (WGS) entry which is preliminary data.</text>
</comment>
<sequence length="49" mass="5426">ALRLSLLKDMENTTATHKPHHSKTPWRGSLLFNQLGRKAGIQPQTDSSG</sequence>
<feature type="non-terminal residue" evidence="2">
    <location>
        <position position="1"/>
    </location>
</feature>
<dbReference type="Proteomes" id="UP000693946">
    <property type="component" value="Linkage Group LG19"/>
</dbReference>
<name>A0AAV6RNV2_SOLSE</name>
<feature type="compositionally biased region" description="Basic and acidic residues" evidence="1">
    <location>
        <begin position="1"/>
        <end position="11"/>
    </location>
</feature>
<evidence type="ECO:0000313" key="2">
    <source>
        <dbReference type="EMBL" id="KAG7505546.1"/>
    </source>
</evidence>
<dbReference type="AlphaFoldDB" id="A0AAV6RNV2"/>
<accession>A0AAV6RNV2</accession>
<keyword evidence="3" id="KW-1185">Reference proteome</keyword>
<reference evidence="2 3" key="1">
    <citation type="journal article" date="2021" name="Sci. Rep.">
        <title>Chromosome anchoring in Senegalese sole (Solea senegalensis) reveals sex-associated markers and genome rearrangements in flatfish.</title>
        <authorList>
            <person name="Guerrero-Cozar I."/>
            <person name="Gomez-Garrido J."/>
            <person name="Berbel C."/>
            <person name="Martinez-Blanch J.F."/>
            <person name="Alioto T."/>
            <person name="Claros M.G."/>
            <person name="Gagnaire P.A."/>
            <person name="Manchado M."/>
        </authorList>
    </citation>
    <scope>NUCLEOTIDE SEQUENCE [LARGE SCALE GENOMIC DNA]</scope>
    <source>
        <strain evidence="2">Sse05_10M</strain>
    </source>
</reference>
<gene>
    <name evidence="2" type="ORF">JOB18_034347</name>
</gene>
<proteinExistence type="predicted"/>
<dbReference type="EMBL" id="JAGKHQ010000011">
    <property type="protein sequence ID" value="KAG7505546.1"/>
    <property type="molecule type" value="Genomic_DNA"/>
</dbReference>
<protein>
    <submittedName>
        <fullName evidence="2">Uncharacterized protein</fullName>
    </submittedName>
</protein>